<proteinExistence type="predicted"/>
<evidence type="ECO:0000313" key="2">
    <source>
        <dbReference type="Proteomes" id="UP001152888"/>
    </source>
</evidence>
<comment type="caution">
    <text evidence="1">The sequence shown here is derived from an EMBL/GenBank/DDBJ whole genome shotgun (WGS) entry which is preliminary data.</text>
</comment>
<dbReference type="AlphaFoldDB" id="A0A9P0Q8B4"/>
<evidence type="ECO:0000313" key="1">
    <source>
        <dbReference type="EMBL" id="CAH2013985.1"/>
    </source>
</evidence>
<accession>A0A9P0Q8B4</accession>
<protein>
    <submittedName>
        <fullName evidence="1">Uncharacterized protein</fullName>
    </submittedName>
</protein>
<dbReference type="Proteomes" id="UP001152888">
    <property type="component" value="Unassembled WGS sequence"/>
</dbReference>
<name>A0A9P0Q8B4_ACAOB</name>
<reference evidence="1" key="1">
    <citation type="submission" date="2022-03" db="EMBL/GenBank/DDBJ databases">
        <authorList>
            <person name="Sayadi A."/>
        </authorList>
    </citation>
    <scope>NUCLEOTIDE SEQUENCE</scope>
</reference>
<organism evidence="1 2">
    <name type="scientific">Acanthoscelides obtectus</name>
    <name type="common">Bean weevil</name>
    <name type="synonym">Bruchus obtectus</name>
    <dbReference type="NCBI Taxonomy" id="200917"/>
    <lineage>
        <taxon>Eukaryota</taxon>
        <taxon>Metazoa</taxon>
        <taxon>Ecdysozoa</taxon>
        <taxon>Arthropoda</taxon>
        <taxon>Hexapoda</taxon>
        <taxon>Insecta</taxon>
        <taxon>Pterygota</taxon>
        <taxon>Neoptera</taxon>
        <taxon>Endopterygota</taxon>
        <taxon>Coleoptera</taxon>
        <taxon>Polyphaga</taxon>
        <taxon>Cucujiformia</taxon>
        <taxon>Chrysomeloidea</taxon>
        <taxon>Chrysomelidae</taxon>
        <taxon>Bruchinae</taxon>
        <taxon>Bruchini</taxon>
        <taxon>Acanthoscelides</taxon>
    </lineage>
</organism>
<keyword evidence="2" id="KW-1185">Reference proteome</keyword>
<gene>
    <name evidence="1" type="ORF">ACAOBT_LOCUS33803</name>
</gene>
<sequence>MIHLQTKANESYAECLFCTGRFSEQKKCEYRQNTSMLGASNRNLI</sequence>
<dbReference type="EMBL" id="CAKOFQ010008403">
    <property type="protein sequence ID" value="CAH2013985.1"/>
    <property type="molecule type" value="Genomic_DNA"/>
</dbReference>